<comment type="caution">
    <text evidence="1">The sequence shown here is derived from an EMBL/GenBank/DDBJ whole genome shotgun (WGS) entry which is preliminary data.</text>
</comment>
<organism evidence="1 2">
    <name type="scientific">Streptosporangium album</name>
    <dbReference type="NCBI Taxonomy" id="47479"/>
    <lineage>
        <taxon>Bacteria</taxon>
        <taxon>Bacillati</taxon>
        <taxon>Actinomycetota</taxon>
        <taxon>Actinomycetes</taxon>
        <taxon>Streptosporangiales</taxon>
        <taxon>Streptosporangiaceae</taxon>
        <taxon>Streptosporangium</taxon>
    </lineage>
</organism>
<proteinExistence type="predicted"/>
<keyword evidence="2" id="KW-1185">Reference proteome</keyword>
<dbReference type="Proteomes" id="UP000534286">
    <property type="component" value="Unassembled WGS sequence"/>
</dbReference>
<evidence type="ECO:0000313" key="1">
    <source>
        <dbReference type="EMBL" id="MBB4938280.1"/>
    </source>
</evidence>
<protein>
    <recommendedName>
        <fullName evidence="3">Nucleotidyl transferase</fullName>
    </recommendedName>
</protein>
<gene>
    <name evidence="1" type="ORF">FHR32_002585</name>
</gene>
<dbReference type="AlphaFoldDB" id="A0A7W7W9P4"/>
<dbReference type="RefSeq" id="WP_184754489.1">
    <property type="nucleotide sequence ID" value="NZ_BAABEK010000022.1"/>
</dbReference>
<reference evidence="1 2" key="1">
    <citation type="submission" date="2020-08" db="EMBL/GenBank/DDBJ databases">
        <title>Sequencing the genomes of 1000 actinobacteria strains.</title>
        <authorList>
            <person name="Klenk H.-P."/>
        </authorList>
    </citation>
    <scope>NUCLEOTIDE SEQUENCE [LARGE SCALE GENOMIC DNA]</scope>
    <source>
        <strain evidence="1 2">DSM 43023</strain>
    </source>
</reference>
<name>A0A7W7W9P4_9ACTN</name>
<evidence type="ECO:0008006" key="3">
    <source>
        <dbReference type="Google" id="ProtNLM"/>
    </source>
</evidence>
<evidence type="ECO:0000313" key="2">
    <source>
        <dbReference type="Proteomes" id="UP000534286"/>
    </source>
</evidence>
<dbReference type="EMBL" id="JACHJU010000001">
    <property type="protein sequence ID" value="MBB4938280.1"/>
    <property type="molecule type" value="Genomic_DNA"/>
</dbReference>
<sequence>MSVGLGRDEILELLNELSTELAARGARADLFLVGGAAIAVAYDSARSTRDLDGVFLPTEVVRQATLAVAERRGLAKDWLNDAVKGFLPGPDPDAQRYYSSDSLTVDVASARYLLAMKLFSSRVENDADDIMFLYRQLGFTTVEEGLDLVESVYHGRAVEPKVQFLLSEIVTALHDQDGPPAPPDEPQP</sequence>
<accession>A0A7W7W9P4</accession>